<evidence type="ECO:0000313" key="7">
    <source>
        <dbReference type="Proteomes" id="UP000002212"/>
    </source>
</evidence>
<keyword evidence="4" id="KW-0949">S-adenosyl-L-methionine</keyword>
<protein>
    <recommendedName>
        <fullName evidence="5">Methyltransferase small domain-containing protein</fullName>
    </recommendedName>
</protein>
<name>C1BD98_RHOOB</name>
<evidence type="ECO:0000256" key="1">
    <source>
        <dbReference type="ARBA" id="ARBA00006149"/>
    </source>
</evidence>
<dbReference type="GO" id="GO:0008170">
    <property type="term" value="F:N-methyltransferase activity"/>
    <property type="evidence" value="ECO:0007669"/>
    <property type="project" value="UniProtKB-ARBA"/>
</dbReference>
<sequence>MVIIRFPGVYRPQHDSRLLLESLGDEQVHAGTRILDLCAGTGVVSVWATRYGARSVTAVDVSRRALVSTWLNTAVRGHRVRVVRGDLVSRVRHRRFDLIVANPPYVPAEHDGLPARGRARCWDAGHEGRALLDRICGDAPDLLDDGGRLVLVQSTLSGTEKTRLMLGERGLHVEEARRVRVPFGPVLQARRDLLVDRGLIGPQQCTEELVVFRAVK</sequence>
<dbReference type="InterPro" id="IPR029063">
    <property type="entry name" value="SAM-dependent_MTases_sf"/>
</dbReference>
<gene>
    <name evidence="6" type="ordered locus">ROP_pROB01-03430</name>
</gene>
<organism evidence="6 7">
    <name type="scientific">Rhodococcus opacus (strain B4)</name>
    <dbReference type="NCBI Taxonomy" id="632772"/>
    <lineage>
        <taxon>Bacteria</taxon>
        <taxon>Bacillati</taxon>
        <taxon>Actinomycetota</taxon>
        <taxon>Actinomycetes</taxon>
        <taxon>Mycobacteriales</taxon>
        <taxon>Nocardiaceae</taxon>
        <taxon>Rhodococcus</taxon>
    </lineage>
</organism>
<dbReference type="GO" id="GO:0032259">
    <property type="term" value="P:methylation"/>
    <property type="evidence" value="ECO:0007669"/>
    <property type="project" value="UniProtKB-KW"/>
</dbReference>
<dbReference type="Proteomes" id="UP000002212">
    <property type="component" value="Plasmid pROB01"/>
</dbReference>
<keyword evidence="6" id="KW-0614">Plasmid</keyword>
<evidence type="ECO:0000256" key="4">
    <source>
        <dbReference type="ARBA" id="ARBA00022691"/>
    </source>
</evidence>
<comment type="similarity">
    <text evidence="1">Belongs to the eukaryotic/archaeal PrmC-related family.</text>
</comment>
<reference evidence="6 7" key="1">
    <citation type="submission" date="2009-03" db="EMBL/GenBank/DDBJ databases">
        <title>Comparison of the complete genome sequences of Rhodococcus erythropolis PR4 and Rhodococcus opacus B4.</title>
        <authorList>
            <person name="Takarada H."/>
            <person name="Sekine M."/>
            <person name="Hosoyama A."/>
            <person name="Yamada R."/>
            <person name="Fujisawa T."/>
            <person name="Omata S."/>
            <person name="Shimizu A."/>
            <person name="Tsukatani N."/>
            <person name="Tanikawa S."/>
            <person name="Fujita N."/>
            <person name="Harayama S."/>
        </authorList>
    </citation>
    <scope>NUCLEOTIDE SEQUENCE [LARGE SCALE GENOMIC DNA]</scope>
    <source>
        <strain evidence="6 7">B4</strain>
        <plasmid evidence="6 7">pROB01</plasmid>
    </source>
</reference>
<dbReference type="Pfam" id="PF05175">
    <property type="entry name" value="MTS"/>
    <property type="match status" value="1"/>
</dbReference>
<dbReference type="GO" id="GO:0003676">
    <property type="term" value="F:nucleic acid binding"/>
    <property type="evidence" value="ECO:0007669"/>
    <property type="project" value="InterPro"/>
</dbReference>
<keyword evidence="2" id="KW-0489">Methyltransferase</keyword>
<dbReference type="EMBL" id="AP011116">
    <property type="protein sequence ID" value="BAH55842.1"/>
    <property type="molecule type" value="Genomic_DNA"/>
</dbReference>
<dbReference type="GO" id="GO:0008276">
    <property type="term" value="F:protein methyltransferase activity"/>
    <property type="evidence" value="ECO:0007669"/>
    <property type="project" value="TreeGrafter"/>
</dbReference>
<dbReference type="GO" id="GO:0035657">
    <property type="term" value="C:eRF1 methyltransferase complex"/>
    <property type="evidence" value="ECO:0007669"/>
    <property type="project" value="TreeGrafter"/>
</dbReference>
<evidence type="ECO:0000259" key="5">
    <source>
        <dbReference type="Pfam" id="PF05175"/>
    </source>
</evidence>
<keyword evidence="3" id="KW-0808">Transferase</keyword>
<dbReference type="PANTHER" id="PTHR45875:SF1">
    <property type="entry name" value="METHYLTRANSFERASE N6AMT1"/>
    <property type="match status" value="1"/>
</dbReference>
<dbReference type="InterPro" id="IPR052190">
    <property type="entry name" value="Euk-Arch_PrmC-MTase"/>
</dbReference>
<dbReference type="PROSITE" id="PS00092">
    <property type="entry name" value="N6_MTASE"/>
    <property type="match status" value="1"/>
</dbReference>
<dbReference type="InterPro" id="IPR004557">
    <property type="entry name" value="PrmC-related"/>
</dbReference>
<feature type="domain" description="Methyltransferase small" evidence="5">
    <location>
        <begin position="15"/>
        <end position="106"/>
    </location>
</feature>
<dbReference type="InterPro" id="IPR007848">
    <property type="entry name" value="Small_mtfrase_dom"/>
</dbReference>
<proteinExistence type="inferred from homology"/>
<dbReference type="KEGG" id="rop:ROP_pROB01-03430"/>
<dbReference type="InterPro" id="IPR002052">
    <property type="entry name" value="DNA_methylase_N6_adenine_CS"/>
</dbReference>
<dbReference type="NCBIfam" id="TIGR00537">
    <property type="entry name" value="hemK_rel_arch"/>
    <property type="match status" value="1"/>
</dbReference>
<dbReference type="AlphaFoldDB" id="C1BD98"/>
<dbReference type="PATRIC" id="fig|632772.20.peg.8080"/>
<dbReference type="CDD" id="cd02440">
    <property type="entry name" value="AdoMet_MTases"/>
    <property type="match status" value="1"/>
</dbReference>
<dbReference type="GO" id="GO:0008757">
    <property type="term" value="F:S-adenosylmethionine-dependent methyltransferase activity"/>
    <property type="evidence" value="ECO:0007669"/>
    <property type="project" value="TreeGrafter"/>
</dbReference>
<accession>C1BD98</accession>
<evidence type="ECO:0000256" key="3">
    <source>
        <dbReference type="ARBA" id="ARBA00022679"/>
    </source>
</evidence>
<geneLocation type="plasmid" evidence="6 7">
    <name>pROB01</name>
</geneLocation>
<evidence type="ECO:0000256" key="2">
    <source>
        <dbReference type="ARBA" id="ARBA00022603"/>
    </source>
</evidence>
<dbReference type="HOGENOM" id="CLU_018398_6_2_11"/>
<evidence type="ECO:0000313" key="6">
    <source>
        <dbReference type="EMBL" id="BAH55842.1"/>
    </source>
</evidence>
<dbReference type="Gene3D" id="3.40.50.150">
    <property type="entry name" value="Vaccinia Virus protein VP39"/>
    <property type="match status" value="1"/>
</dbReference>
<dbReference type="SUPFAM" id="SSF53335">
    <property type="entry name" value="S-adenosyl-L-methionine-dependent methyltransferases"/>
    <property type="match status" value="1"/>
</dbReference>
<dbReference type="PANTHER" id="PTHR45875">
    <property type="entry name" value="METHYLTRANSFERASE N6AMT1"/>
    <property type="match status" value="1"/>
</dbReference>